<dbReference type="PANTHER" id="PTHR12131:SF7">
    <property type="entry name" value="EXOSOME RNA HELICASE MTR4"/>
    <property type="match status" value="1"/>
</dbReference>
<dbReference type="CDD" id="cd10017">
    <property type="entry name" value="B3_DNA"/>
    <property type="match status" value="1"/>
</dbReference>
<dbReference type="GO" id="GO:0005524">
    <property type="term" value="F:ATP binding"/>
    <property type="evidence" value="ECO:0007669"/>
    <property type="project" value="UniProtKB-KW"/>
</dbReference>
<dbReference type="InterPro" id="IPR010525">
    <property type="entry name" value="ARF_dom"/>
</dbReference>
<evidence type="ECO:0000256" key="4">
    <source>
        <dbReference type="ARBA" id="ARBA00022741"/>
    </source>
</evidence>
<dbReference type="InterPro" id="IPR014001">
    <property type="entry name" value="Helicase_ATP-bd"/>
</dbReference>
<dbReference type="SMART" id="SM00487">
    <property type="entry name" value="DEXDc"/>
    <property type="match status" value="1"/>
</dbReference>
<dbReference type="InterPro" id="IPR011545">
    <property type="entry name" value="DEAD/DEAH_box_helicase_dom"/>
</dbReference>
<dbReference type="PROSITE" id="PS51194">
    <property type="entry name" value="HELICASE_CTER"/>
    <property type="match status" value="1"/>
</dbReference>
<dbReference type="FunFam" id="2.30.30.1040:FF:000001">
    <property type="entry name" value="Auxin response factor"/>
    <property type="match status" value="1"/>
</dbReference>
<name>A0A9E7JTI5_9LILI</name>
<evidence type="ECO:0000256" key="13">
    <source>
        <dbReference type="ARBA" id="ARBA00061045"/>
    </source>
</evidence>
<keyword evidence="9 14" id="KW-0238">DNA-binding</keyword>
<dbReference type="Gene3D" id="2.30.30.1040">
    <property type="match status" value="1"/>
</dbReference>
<dbReference type="InterPro" id="IPR025696">
    <property type="entry name" value="Beta-barrel_MTR4"/>
</dbReference>
<reference evidence="20" key="1">
    <citation type="submission" date="2022-05" db="EMBL/GenBank/DDBJ databases">
        <title>The Musa troglodytarum L. genome provides insights into the mechanism of non-climacteric behaviour and enrichment of carotenoids.</title>
        <authorList>
            <person name="Wang J."/>
        </authorList>
    </citation>
    <scope>NUCLEOTIDE SEQUENCE</scope>
    <source>
        <tissue evidence="20">Leaf</tissue>
    </source>
</reference>
<dbReference type="PROSITE" id="PS51192">
    <property type="entry name" value="HELICASE_ATP_BIND_1"/>
    <property type="match status" value="1"/>
</dbReference>
<keyword evidence="7" id="KW-0067">ATP-binding</keyword>
<dbReference type="InterPro" id="IPR053793">
    <property type="entry name" value="PB1-like"/>
</dbReference>
<protein>
    <recommendedName>
        <fullName evidence="14">Auxin response factor</fullName>
    </recommendedName>
</protein>
<dbReference type="SMART" id="SM00490">
    <property type="entry name" value="HELICc"/>
    <property type="match status" value="1"/>
</dbReference>
<dbReference type="Gene3D" id="3.10.20.90">
    <property type="entry name" value="Phosphatidylinositol 3-kinase Catalytic Subunit, Chain A, domain 1"/>
    <property type="match status" value="1"/>
</dbReference>
<feature type="compositionally biased region" description="Low complexity" evidence="15">
    <location>
        <begin position="603"/>
        <end position="613"/>
    </location>
</feature>
<dbReference type="GO" id="GO:0003677">
    <property type="term" value="F:DNA binding"/>
    <property type="evidence" value="ECO:0007669"/>
    <property type="project" value="UniProtKB-KW"/>
</dbReference>
<evidence type="ECO:0000256" key="2">
    <source>
        <dbReference type="ARBA" id="ARBA00004123"/>
    </source>
</evidence>
<evidence type="ECO:0000259" key="19">
    <source>
        <dbReference type="PROSITE" id="PS51745"/>
    </source>
</evidence>
<dbReference type="SMART" id="SM01142">
    <property type="entry name" value="DSHCT"/>
    <property type="match status" value="1"/>
</dbReference>
<dbReference type="InterPro" id="IPR001650">
    <property type="entry name" value="Helicase_C-like"/>
</dbReference>
<dbReference type="InterPro" id="IPR048392">
    <property type="entry name" value="MTR4-like_stalk"/>
</dbReference>
<dbReference type="InterPro" id="IPR027417">
    <property type="entry name" value="P-loop_NTPase"/>
</dbReference>
<feature type="domain" description="Helicase ATP-binding" evidence="17">
    <location>
        <begin position="1200"/>
        <end position="1356"/>
    </location>
</feature>
<dbReference type="FunFam" id="3.40.50.300:FF:000083">
    <property type="entry name" value="ATP-dependent RNA helicase DOB1"/>
    <property type="match status" value="1"/>
</dbReference>
<dbReference type="FunFam" id="2.40.330.10:FF:000001">
    <property type="entry name" value="Auxin response factor"/>
    <property type="match status" value="1"/>
</dbReference>
<keyword evidence="12 14" id="KW-0927">Auxin signaling pathway</keyword>
<feature type="region of interest" description="Disordered" evidence="15">
    <location>
        <begin position="1108"/>
        <end position="1141"/>
    </location>
</feature>
<dbReference type="Gene3D" id="2.40.330.10">
    <property type="entry name" value="DNA-binding pseudobarrel domain"/>
    <property type="match status" value="1"/>
</dbReference>
<dbReference type="GO" id="GO:0016787">
    <property type="term" value="F:hydrolase activity"/>
    <property type="evidence" value="ECO:0007669"/>
    <property type="project" value="UniProtKB-KW"/>
</dbReference>
<dbReference type="EMBL" id="CP097505">
    <property type="protein sequence ID" value="URD92011.1"/>
    <property type="molecule type" value="Genomic_DNA"/>
</dbReference>
<keyword evidence="11 14" id="KW-0539">Nucleus</keyword>
<evidence type="ECO:0000256" key="3">
    <source>
        <dbReference type="ARBA" id="ARBA00007853"/>
    </source>
</evidence>
<dbReference type="Pfam" id="PF21408">
    <property type="entry name" value="MTR4-like_stalk"/>
    <property type="match status" value="1"/>
</dbReference>
<dbReference type="InterPro" id="IPR012961">
    <property type="entry name" value="Ski2/MTR4_C"/>
</dbReference>
<dbReference type="GO" id="GO:0006355">
    <property type="term" value="P:regulation of DNA-templated transcription"/>
    <property type="evidence" value="ECO:0007669"/>
    <property type="project" value="InterPro"/>
</dbReference>
<dbReference type="GO" id="GO:0004386">
    <property type="term" value="F:helicase activity"/>
    <property type="evidence" value="ECO:0007669"/>
    <property type="project" value="UniProtKB-KW"/>
</dbReference>
<accession>A0A9E7JTI5</accession>
<sequence>MKAAANGAAAPNSCEGERKTINPELWYACAGPLVTVPPVGSLVVYFPQGHSEQVAASMQKDIDAHIPNYPNLPSKLICLLHNVTLHADPETDEVYAQMTLQPVNSYDKEALQASELALKQIRQPTEFFCKTLTASDTSTHGGFSVPRRAAEKIFPPLDFSMQPPAQELQARDLHDNLWTFRHIYRGQPKRHLLTTGWSLFVSGKRLFAGDSVLFIRDQKQQLLLGIRRANRQPTNISSSVLSTDSMHIGILAAAAHAAANHSPFTVFYNPRASPSEFVIPFAKYQKAVYSNQISLGMRFRMMFETEELGTRRYMGTITGISDLDPVRWKNSQWRNLQVGWDESAAGERRNRVSIWEIEPVVAPFFICPPPFFRKRPRQPGMPVDVADDESSEMENLFKRAMPWLGEEICIKDSQTQNTIMPGLSLVQWMNMQQNPSLANQTLQTEYLRSLTGPVMQNLGPTDISRQLGLQAQMLQQNNIQFSTGRLPQQGQQVDEHAKVSVPLNQVSAVSRAPQQMQDPSMQQKQQLVNQALPVNQTQNNAIQPQALVHTQVQPQQQQQPPMIQNNQLLQTSIQQNQQQHPQQLLLQHQQQLQQQQHQQQPQQQFQQQYQQAQSRMPVKLPGQVNQQLSDQQSQLQLLQKLQQQQQQQQQSLFSQPRTQQPQLPQVQEYQRTLPDVPQQLSNSHSLLQQSVIPQQCAKPTSQSVRLPQPLQNQSQQKPQQSQVLINDLPGALLPATPATIITASGNPLLAAGGAQSGVTDDIPSCSTSPSANNGTILPHAILNRNEHRNPMSTEKTSRSVITMLGPNSFEAAAANPGIPKELPKVVHNVKPSIPISKMQNQGIVAPQTYVSNTAQMDYLDTISSATSVCLSQTDGALNQNFPLSSFNQPSLLRAAPPDGDVPGTDPRNNVLFGVNIEGSMGIPLATDTLLVNSIDSGKYQNHIPGDLVANYNTAKDAQQELSSSMVSQSFGVPDMAFNSIDSTINDSGLLNRNSFAPTLPPPLQRMRTYTKVYKRGAVGRSIDITRYSGYDELKHDLARMFSIEGQLEDRQRIGWKLVYVDHESDVLLVGDDPWDSWFSWLLVEEYHRISNARKGIAQGRCRRSEFSSRQMEETVLPGKRKLPEQDSNNNSVLAEETTKAEPIPKRRNLSRTCVHEVAVPNGYSSSKDEATYGSLSNPVYGGQMAKTYPFELDPFQRVSVACLERNESVLVSAHTSAGKTAVAEYAIAMSFRDKQRVIYTSPLKALSNQKYRELSQEFSDVGLMTGDVTIAPNASCLVMTTEILRGMLYRGSEVIKEVAWVIFDEIHYMKDRERGVVWEESIIFLPPAIKMVFLSATMSNATEFAEWICNLHKQPCHVVYTDYRPTPLQHYVFPIGGSGLYLVVDENEQFKEDNFMKLQETFTKQKAQADGNKSSGKVSGRIAKGGTASDIYKIVKMIMERKFQPVIIFSFSRRECEQHAMSMSKLDFNSQEEKDAVEQVFRNAVLCLNEEDRTLPAIELMLPLLKRGVAVHHSGLLPIIKELVELLFQEGLVKALFATETFAMGLNMPAKTVVFTAVKKWDGDSNRYIGSGEYIQMSGRAGRRGKDERGICVIMIDEKMEMNILKDMVLGKPAPLVSTFRLSYYSILNLMSRAEGQFTAEHVIKNSFHQFQYEKALPDMGQKISKLEQEAALLDSSGEAELAEYHKLGLEVAQLEKKIMSEITRPEKVLMYLVPGRLVKVRDGGTDWGWGVVVNVVKKPPTASSTLPPALVSARGSSAYIVDTLLHCSPGLSENGSRPKPCPPRPGEKGEMHVVPVPLPLISGLSSIRIAIPSDLRPAEARQNVLLAVQELGNRYPQGLPKLHPVKDMGIKDPEFVNLVNQIEEIEQKIFAHPLHKSGQSEQQFKWYQRKAEVNHEIQHIKSKMRDSQLQKFRDDLKNRSRVLKMLGHIDADGVLQLKGRAACLIDTGDELLVTELMFNGTFNDLDHHQVAALASCFIPCDKSNEQIHLRNELTKPLQQLQDSARRIAQIQRECKLDINVEEYVESTSRPYLMDVIYCWSKGASFAEVIEMTDIFEGSIIRLARRLDEFLNQLRAAAHAVGEVDLEKKFEAGSESLRRGIMFANSLYL</sequence>
<evidence type="ECO:0000256" key="15">
    <source>
        <dbReference type="SAM" id="MobiDB-lite"/>
    </source>
</evidence>
<dbReference type="SMART" id="SM01019">
    <property type="entry name" value="B3"/>
    <property type="match status" value="1"/>
</dbReference>
<evidence type="ECO:0000259" key="18">
    <source>
        <dbReference type="PROSITE" id="PS51194"/>
    </source>
</evidence>
<dbReference type="Pfam" id="PF00271">
    <property type="entry name" value="Helicase_C"/>
    <property type="match status" value="1"/>
</dbReference>
<dbReference type="PROSITE" id="PS00018">
    <property type="entry name" value="EF_HAND_1"/>
    <property type="match status" value="1"/>
</dbReference>
<proteinExistence type="inferred from homology"/>
<evidence type="ECO:0000256" key="8">
    <source>
        <dbReference type="ARBA" id="ARBA00023015"/>
    </source>
</evidence>
<dbReference type="GO" id="GO:0009734">
    <property type="term" value="P:auxin-activated signaling pathway"/>
    <property type="evidence" value="ECO:0007669"/>
    <property type="project" value="UniProtKB-KW"/>
</dbReference>
<evidence type="ECO:0000256" key="1">
    <source>
        <dbReference type="ARBA" id="ARBA00003182"/>
    </source>
</evidence>
<dbReference type="SUPFAM" id="SSF101936">
    <property type="entry name" value="DNA-binding pseudobarrel domain"/>
    <property type="match status" value="1"/>
</dbReference>
<dbReference type="OrthoDB" id="64767at2759"/>
<comment type="similarity">
    <text evidence="13">Belongs to the DExH box helicase family. SKI2 subfamily.</text>
</comment>
<evidence type="ECO:0000256" key="6">
    <source>
        <dbReference type="ARBA" id="ARBA00022806"/>
    </source>
</evidence>
<dbReference type="Gene3D" id="3.40.50.300">
    <property type="entry name" value="P-loop containing nucleotide triphosphate hydrolases"/>
    <property type="match status" value="2"/>
</dbReference>
<keyword evidence="6" id="KW-0347">Helicase</keyword>
<dbReference type="PROSITE" id="PS51745">
    <property type="entry name" value="PB1"/>
    <property type="match status" value="1"/>
</dbReference>
<dbReference type="InterPro" id="IPR018247">
    <property type="entry name" value="EF_Hand_1_Ca_BS"/>
</dbReference>
<feature type="region of interest" description="Disordered" evidence="15">
    <location>
        <begin position="603"/>
        <end position="626"/>
    </location>
</feature>
<dbReference type="FunFam" id="2.40.30.300:FF:000001">
    <property type="entry name" value="Mtr4 exosome RNA helicase"/>
    <property type="match status" value="1"/>
</dbReference>
<evidence type="ECO:0000256" key="5">
    <source>
        <dbReference type="ARBA" id="ARBA00022801"/>
    </source>
</evidence>
<keyword evidence="10 14" id="KW-0804">Transcription</keyword>
<evidence type="ECO:0000256" key="11">
    <source>
        <dbReference type="ARBA" id="ARBA00023242"/>
    </source>
</evidence>
<dbReference type="Gene3D" id="1.10.3380.30">
    <property type="match status" value="1"/>
</dbReference>
<dbReference type="InterPro" id="IPR015300">
    <property type="entry name" value="DNA-bd_pseudobarrel_sf"/>
</dbReference>
<dbReference type="GO" id="GO:0000460">
    <property type="term" value="P:maturation of 5.8S rRNA"/>
    <property type="evidence" value="ECO:0007669"/>
    <property type="project" value="TreeGrafter"/>
</dbReference>
<dbReference type="FunFam" id="1.10.3380.30:FF:000006">
    <property type="entry name" value="DExH-box ATP-dependent RNA helicase DExH10"/>
    <property type="match status" value="1"/>
</dbReference>
<dbReference type="PANTHER" id="PTHR12131">
    <property type="entry name" value="ATP-DEPENDENT RNA AND DNA HELICASE"/>
    <property type="match status" value="1"/>
</dbReference>
<dbReference type="GO" id="GO:0005634">
    <property type="term" value="C:nucleus"/>
    <property type="evidence" value="ECO:0007669"/>
    <property type="project" value="UniProtKB-SubCell"/>
</dbReference>
<feature type="region of interest" description="Disordered" evidence="15">
    <location>
        <begin position="698"/>
        <end position="721"/>
    </location>
</feature>
<gene>
    <name evidence="20" type="ORF">MUK42_00130</name>
</gene>
<dbReference type="FunFam" id="3.40.50.300:FF:000141">
    <property type="entry name" value="ATP-dependent RNA helicase DOB1"/>
    <property type="match status" value="1"/>
</dbReference>
<dbReference type="CDD" id="cd18795">
    <property type="entry name" value="SF2_C_Ski2"/>
    <property type="match status" value="1"/>
</dbReference>
<evidence type="ECO:0000313" key="21">
    <source>
        <dbReference type="Proteomes" id="UP001055439"/>
    </source>
</evidence>
<evidence type="ECO:0000256" key="12">
    <source>
        <dbReference type="ARBA" id="ARBA00023294"/>
    </source>
</evidence>
<evidence type="ECO:0000256" key="10">
    <source>
        <dbReference type="ARBA" id="ARBA00023163"/>
    </source>
</evidence>
<keyword evidence="8 14" id="KW-0805">Transcription regulation</keyword>
<dbReference type="CDD" id="cd18024">
    <property type="entry name" value="DEXHc_Mtr4-like"/>
    <property type="match status" value="1"/>
</dbReference>
<dbReference type="SUPFAM" id="SSF52540">
    <property type="entry name" value="P-loop containing nucleoside triphosphate hydrolases"/>
    <property type="match status" value="1"/>
</dbReference>
<comment type="subcellular location">
    <subcellularLocation>
        <location evidence="2 14">Nucleus</location>
    </subcellularLocation>
</comment>
<evidence type="ECO:0000313" key="20">
    <source>
        <dbReference type="EMBL" id="URD92011.1"/>
    </source>
</evidence>
<dbReference type="Pfam" id="PF08148">
    <property type="entry name" value="DSHCT"/>
    <property type="match status" value="1"/>
</dbReference>
<dbReference type="Proteomes" id="UP001055439">
    <property type="component" value="Chromosome 3"/>
</dbReference>
<evidence type="ECO:0000259" key="17">
    <source>
        <dbReference type="PROSITE" id="PS51192"/>
    </source>
</evidence>
<evidence type="ECO:0000259" key="16">
    <source>
        <dbReference type="PROSITE" id="PS50863"/>
    </source>
</evidence>
<feature type="domain" description="TF-B3" evidence="16">
    <location>
        <begin position="128"/>
        <end position="230"/>
    </location>
</feature>
<dbReference type="Gene3D" id="2.40.30.300">
    <property type="match status" value="1"/>
</dbReference>
<feature type="domain" description="PB1" evidence="19">
    <location>
        <begin position="1007"/>
        <end position="1086"/>
    </location>
</feature>
<dbReference type="InterPro" id="IPR050699">
    <property type="entry name" value="RNA-DNA_Helicase"/>
</dbReference>
<evidence type="ECO:0000256" key="9">
    <source>
        <dbReference type="ARBA" id="ARBA00023125"/>
    </source>
</evidence>
<organism evidence="20 21">
    <name type="scientific">Musa troglodytarum</name>
    <name type="common">fe'i banana</name>
    <dbReference type="NCBI Taxonomy" id="320322"/>
    <lineage>
        <taxon>Eukaryota</taxon>
        <taxon>Viridiplantae</taxon>
        <taxon>Streptophyta</taxon>
        <taxon>Embryophyta</taxon>
        <taxon>Tracheophyta</taxon>
        <taxon>Spermatophyta</taxon>
        <taxon>Magnoliopsida</taxon>
        <taxon>Liliopsida</taxon>
        <taxon>Zingiberales</taxon>
        <taxon>Musaceae</taxon>
        <taxon>Musa</taxon>
    </lineage>
</organism>
<comment type="function">
    <text evidence="1 14">Auxin response factors (ARFs) are transcriptional factors that bind specifically to the DNA sequence 5'-TGTCTC-3' found in the auxin-responsive promoter elements (AuxREs).</text>
</comment>
<dbReference type="PROSITE" id="PS50863">
    <property type="entry name" value="B3"/>
    <property type="match status" value="1"/>
</dbReference>
<feature type="domain" description="Helicase C-terminal" evidence="18">
    <location>
        <begin position="1430"/>
        <end position="1631"/>
    </location>
</feature>
<keyword evidence="5" id="KW-0378">Hydrolase</keyword>
<comment type="similarity">
    <text evidence="3 14">Belongs to the ARF family.</text>
</comment>
<dbReference type="Pfam" id="PF06507">
    <property type="entry name" value="ARF_AD"/>
    <property type="match status" value="1"/>
</dbReference>
<dbReference type="Pfam" id="PF13234">
    <property type="entry name" value="MTR4_beta-barrel"/>
    <property type="match status" value="1"/>
</dbReference>
<dbReference type="Pfam" id="PF00270">
    <property type="entry name" value="DEAD"/>
    <property type="match status" value="1"/>
</dbReference>
<feature type="compositionally biased region" description="Low complexity" evidence="15">
    <location>
        <begin position="706"/>
        <end position="721"/>
    </location>
</feature>
<evidence type="ECO:0000256" key="7">
    <source>
        <dbReference type="ARBA" id="ARBA00022840"/>
    </source>
</evidence>
<evidence type="ECO:0000256" key="14">
    <source>
        <dbReference type="RuleBase" id="RU004561"/>
    </source>
</evidence>
<keyword evidence="21" id="KW-1185">Reference proteome</keyword>
<keyword evidence="4" id="KW-0547">Nucleotide-binding</keyword>
<dbReference type="Pfam" id="PF02362">
    <property type="entry name" value="B3"/>
    <property type="match status" value="1"/>
</dbReference>
<comment type="subunit">
    <text evidence="14">Homodimers and heterodimers.</text>
</comment>
<dbReference type="InterPro" id="IPR003340">
    <property type="entry name" value="B3_DNA-bd"/>
</dbReference>